<evidence type="ECO:0000256" key="3">
    <source>
        <dbReference type="ARBA" id="ARBA00019824"/>
    </source>
</evidence>
<feature type="region of interest" description="Disordered" evidence="8">
    <location>
        <begin position="1"/>
        <end position="24"/>
    </location>
</feature>
<evidence type="ECO:0000256" key="8">
    <source>
        <dbReference type="SAM" id="MobiDB-lite"/>
    </source>
</evidence>
<gene>
    <name evidence="10" type="primary">GRC3</name>
    <name evidence="10" type="ORF">FIM1_1294</name>
</gene>
<dbReference type="SUPFAM" id="SSF52540">
    <property type="entry name" value="P-loop containing nucleoside triphosphate hydrolases"/>
    <property type="match status" value="1"/>
</dbReference>
<dbReference type="PANTHER" id="PTHR12755">
    <property type="entry name" value="CLEAVAGE/POLYADENYLATION FACTOR IA SUBUNIT CLP1P"/>
    <property type="match status" value="1"/>
</dbReference>
<evidence type="ECO:0000313" key="10">
    <source>
        <dbReference type="EMBL" id="QGN14630.1"/>
    </source>
</evidence>
<keyword evidence="4" id="KW-0808">Transferase</keyword>
<keyword evidence="6" id="KW-0418">Kinase</keyword>
<keyword evidence="7" id="KW-0067">ATP-binding</keyword>
<dbReference type="InterPro" id="IPR032319">
    <property type="entry name" value="CLP1_P"/>
</dbReference>
<evidence type="ECO:0000256" key="6">
    <source>
        <dbReference type="ARBA" id="ARBA00022777"/>
    </source>
</evidence>
<evidence type="ECO:0000256" key="1">
    <source>
        <dbReference type="ARBA" id="ARBA00011003"/>
    </source>
</evidence>
<dbReference type="Gene3D" id="3.40.50.300">
    <property type="entry name" value="P-loop containing nucleotide triphosphate hydrolases"/>
    <property type="match status" value="1"/>
</dbReference>
<dbReference type="PANTHER" id="PTHR12755:SF3">
    <property type="entry name" value="POLYNUCLEOTIDE 5'-HYDROXYL-KINASE NOL9"/>
    <property type="match status" value="1"/>
</dbReference>
<comment type="similarity">
    <text evidence="1">Belongs to the Clp1 family. NOL9/GRC3 subfamily.</text>
</comment>
<organism evidence="10 11">
    <name type="scientific">Kluyveromyces marxianus</name>
    <name type="common">Yeast</name>
    <name type="synonym">Candida kefyr</name>
    <dbReference type="NCBI Taxonomy" id="4911"/>
    <lineage>
        <taxon>Eukaryota</taxon>
        <taxon>Fungi</taxon>
        <taxon>Dikarya</taxon>
        <taxon>Ascomycota</taxon>
        <taxon>Saccharomycotina</taxon>
        <taxon>Saccharomycetes</taxon>
        <taxon>Saccharomycetales</taxon>
        <taxon>Saccharomycetaceae</taxon>
        <taxon>Kluyveromyces</taxon>
    </lineage>
</organism>
<evidence type="ECO:0000256" key="4">
    <source>
        <dbReference type="ARBA" id="ARBA00022679"/>
    </source>
</evidence>
<dbReference type="Proteomes" id="UP000422736">
    <property type="component" value="Chromosome 2"/>
</dbReference>
<reference evidence="10 11" key="2">
    <citation type="submission" date="2019-11" db="EMBL/GenBank/DDBJ databases">
        <authorList>
            <person name="Lu H."/>
        </authorList>
    </citation>
    <scope>NUCLEOTIDE SEQUENCE [LARGE SCALE GENOMIC DNA]</scope>
    <source>
        <strain evidence="10 11">FIM1</strain>
    </source>
</reference>
<dbReference type="Pfam" id="PF16575">
    <property type="entry name" value="CLP1_P"/>
    <property type="match status" value="1"/>
</dbReference>
<keyword evidence="11" id="KW-1185">Reference proteome</keyword>
<evidence type="ECO:0000256" key="2">
    <source>
        <dbReference type="ARBA" id="ARBA00018706"/>
    </source>
</evidence>
<proteinExistence type="inferred from homology"/>
<feature type="domain" description="Clp1 P-loop" evidence="9">
    <location>
        <begin position="253"/>
        <end position="396"/>
    </location>
</feature>
<keyword evidence="5" id="KW-0547">Nucleotide-binding</keyword>
<evidence type="ECO:0000259" key="9">
    <source>
        <dbReference type="Pfam" id="PF16575"/>
    </source>
</evidence>
<name>A0ABX6EQN2_KLUMA</name>
<protein>
    <recommendedName>
        <fullName evidence="3">Polynucleotide 5'-hydroxyl-kinase GRC3</fullName>
    </recommendedName>
    <alternativeName>
        <fullName evidence="2">Polynucleotide 5'-hydroxyl-kinase grc3</fullName>
    </alternativeName>
</protein>
<evidence type="ECO:0000256" key="5">
    <source>
        <dbReference type="ARBA" id="ARBA00022741"/>
    </source>
</evidence>
<reference evidence="10 11" key="1">
    <citation type="submission" date="2016-03" db="EMBL/GenBank/DDBJ databases">
        <title>How can Kluyveromyces marxianus grow so fast - potential evolutionary course in Saccharomyces Complex revealed by comparative genomics.</title>
        <authorList>
            <person name="Mo W."/>
            <person name="Lu W."/>
            <person name="Yang X."/>
            <person name="Qi J."/>
            <person name="Lv H."/>
        </authorList>
    </citation>
    <scope>NUCLEOTIDE SEQUENCE [LARGE SCALE GENOMIC DNA]</scope>
    <source>
        <strain evidence="10 11">FIM1</strain>
    </source>
</reference>
<evidence type="ECO:0000313" key="11">
    <source>
        <dbReference type="Proteomes" id="UP000422736"/>
    </source>
</evidence>
<evidence type="ECO:0000256" key="7">
    <source>
        <dbReference type="ARBA" id="ARBA00022840"/>
    </source>
</evidence>
<dbReference type="EMBL" id="CP015055">
    <property type="protein sequence ID" value="QGN14630.1"/>
    <property type="molecule type" value="Genomic_DNA"/>
</dbReference>
<sequence length="630" mass="71392">MSEDILQYSSNTDSDDSDFESAQPRNVVIQSKESSIVATYDEDDDNDVLNTDGKSTEGNISTNLSKWYSPIPNENMFFLSHESTEVLVGLTKNQQLLLCGQFNLQIVKGGITYNNVHYNSSWRTWEIWHPVCNAVSPIISSFYAGWESKLFLGEKYKHLESSLEKFNCVLRISNGSNIALLTNSVPDLRDIWGPISSFPLPGFHKKQLTFTVVPESSTIVRILNISQEWSKVIDEMCLFHSNSSQDMRVMVIGGKNSGKSTLMRLLLQKFLHSDNELSDELVHYIDIDPGQTEYSAPESISWNKLDAKTMALGQHLCQGNYTTVKQHFLGSSSPQDLPTTYSNAVESLLKSWEDENFMGTSFLNIPGWIKGFGVKIINHALSHFKPTHIIFLSHNGKPFSSEIMIPETFSTTQRSSYKPIILELHSPPLDKHISPALQRFNAAKIRQFKITAFLHRRHDRSYNISPLLLQTPLVVPIGNGGIAGIKFLQSNGPIHEEDINLSLDGTLVALHNMEGVPEVKKIGSYPIMNRLPTTGLKFVTLALIHSINIDDSSIRVYVPDFAINCVKRSEPTNWIILRGKTETPIHELFPTKNFFSESQEIPYISLYRKKRNEHVWKVRKNVMRRGHHMK</sequence>
<accession>A0ABX6EQN2</accession>
<dbReference type="InterPro" id="IPR045116">
    <property type="entry name" value="Clp1/Grc3"/>
</dbReference>
<dbReference type="InterPro" id="IPR027417">
    <property type="entry name" value="P-loop_NTPase"/>
</dbReference>